<dbReference type="SUPFAM" id="SSF48726">
    <property type="entry name" value="Immunoglobulin"/>
    <property type="match status" value="2"/>
</dbReference>
<proteinExistence type="inferred from homology"/>
<dbReference type="PRINTS" id="PR01537">
    <property type="entry name" value="INTRLKN1R1F"/>
</dbReference>
<dbReference type="SMART" id="SM00408">
    <property type="entry name" value="IGc2"/>
    <property type="match status" value="2"/>
</dbReference>
<dbReference type="PROSITE" id="PS50835">
    <property type="entry name" value="IG_LIKE"/>
    <property type="match status" value="2"/>
</dbReference>
<dbReference type="SMART" id="SM00409">
    <property type="entry name" value="IG"/>
    <property type="match status" value="2"/>
</dbReference>
<dbReference type="InterPro" id="IPR003598">
    <property type="entry name" value="Ig_sub2"/>
</dbReference>
<sequence>MGGALRFDQVQLRTFPTALRVCSRLLKCHLVRGSLGASDVVPADEEGRRGRLRPMALTVALVLVCAHLWNRSFLAAAQSCVDESRVQEHVVAAGPQEPPYRLNCPLEPPSPLFKPAWQKDCRRLPGQDGKAYLDFASVSLEDQGNYTCVHQGNRTASFTQRLLVKESSCTKAPVFKPNGNVTTYLGHVGSEVTLNCTALLYVEPGEEQCDTTLQWRRESRPLGNHTLYMQNTTSWSPVVGQLMVNSLLTISLTEHDDVGTYSCTVRNSSLQFHVRSISTGGPSHTAAVVAAILLLLFLGVAAVVFSRCHLNIKLWYRNSYGDYELNDGKLYDAYISYVNNDHDRKFVNFILKPYLETKNAYKVHLNDNDVLPGGEPSAELLMNMSRSRRLVVLLSYAYLEQEWCYANFRQGLLRLLELCQHPAIVIVLEGQSKRMRPDIKQLIGEHHHRLTVLTWRHNSVIPSSVFWKELALAMPRRVVYRSQSAGDPQTMLQDDKDPMLTLNPDYLDCHSDTDPAGDLGLHLPVYKALACKAPVLPAVPTTATEPKPSDIDVSDLGSRNYATRSDFYCLVSEADI</sequence>
<evidence type="ECO:0000313" key="11">
    <source>
        <dbReference type="Proteomes" id="UP000516260"/>
    </source>
</evidence>
<keyword evidence="6" id="KW-0393">Immunoglobulin domain</keyword>
<dbReference type="InterPro" id="IPR000157">
    <property type="entry name" value="TIR_dom"/>
</dbReference>
<keyword evidence="7" id="KW-0812">Transmembrane</keyword>
<comment type="similarity">
    <text evidence="1">Belongs to the interleukin-1 receptor family.</text>
</comment>
<feature type="domain" description="Ig-like" evidence="9">
    <location>
        <begin position="173"/>
        <end position="278"/>
    </location>
</feature>
<evidence type="ECO:0000259" key="9">
    <source>
        <dbReference type="PROSITE" id="PS50835"/>
    </source>
</evidence>
<dbReference type="Gene3D" id="3.40.50.10140">
    <property type="entry name" value="Toll/interleukin-1 receptor homology (TIR) domain"/>
    <property type="match status" value="1"/>
</dbReference>
<evidence type="ECO:0000256" key="1">
    <source>
        <dbReference type="ARBA" id="ARBA00009752"/>
    </source>
</evidence>
<dbReference type="InterPro" id="IPR036179">
    <property type="entry name" value="Ig-like_dom_sf"/>
</dbReference>
<evidence type="ECO:0000256" key="5">
    <source>
        <dbReference type="ARBA" id="ARBA00023180"/>
    </source>
</evidence>
<evidence type="ECO:0000313" key="10">
    <source>
        <dbReference type="EMBL" id="TNN00212.1"/>
    </source>
</evidence>
<dbReference type="PROSITE" id="PS50104">
    <property type="entry name" value="TIR"/>
    <property type="match status" value="1"/>
</dbReference>
<reference evidence="10 11" key="1">
    <citation type="submission" date="2019-04" db="EMBL/GenBank/DDBJ databases">
        <title>The sequence and de novo assembly of Takifugu bimaculatus genome using PacBio and Hi-C technologies.</title>
        <authorList>
            <person name="Xu P."/>
            <person name="Liu B."/>
            <person name="Zhou Z."/>
        </authorList>
    </citation>
    <scope>NUCLEOTIDE SEQUENCE [LARGE SCALE GENOMIC DNA]</scope>
    <source>
        <strain evidence="10">TB-2018</strain>
        <tissue evidence="10">Muscle</tissue>
    </source>
</reference>
<evidence type="ECO:0000259" key="8">
    <source>
        <dbReference type="PROSITE" id="PS50104"/>
    </source>
</evidence>
<feature type="domain" description="Ig-like" evidence="9">
    <location>
        <begin position="54"/>
        <end position="159"/>
    </location>
</feature>
<dbReference type="PANTHER" id="PTHR11890:SF19">
    <property type="entry name" value="SINGLE IG IL-1-RELATED RECEPTOR"/>
    <property type="match status" value="1"/>
</dbReference>
<dbReference type="InterPro" id="IPR015621">
    <property type="entry name" value="IL-1_rcpt_fam"/>
</dbReference>
<gene>
    <name evidence="10" type="ORF">fugu_011458</name>
</gene>
<evidence type="ECO:0008006" key="12">
    <source>
        <dbReference type="Google" id="ProtNLM"/>
    </source>
</evidence>
<dbReference type="SMART" id="SM00255">
    <property type="entry name" value="TIR"/>
    <property type="match status" value="1"/>
</dbReference>
<keyword evidence="3" id="KW-0520">NAD</keyword>
<dbReference type="Pfam" id="PF01582">
    <property type="entry name" value="TIR"/>
    <property type="match status" value="1"/>
</dbReference>
<keyword evidence="7" id="KW-1133">Transmembrane helix</keyword>
<dbReference type="GO" id="GO:0016787">
    <property type="term" value="F:hydrolase activity"/>
    <property type="evidence" value="ECO:0007669"/>
    <property type="project" value="UniProtKB-KW"/>
</dbReference>
<dbReference type="InterPro" id="IPR035897">
    <property type="entry name" value="Toll_tir_struct_dom_sf"/>
</dbReference>
<evidence type="ECO:0000256" key="6">
    <source>
        <dbReference type="ARBA" id="ARBA00023319"/>
    </source>
</evidence>
<protein>
    <recommendedName>
        <fullName evidence="12">Single Ig IL-1-related receptor</fullName>
    </recommendedName>
</protein>
<keyword evidence="11" id="KW-1185">Reference proteome</keyword>
<dbReference type="EMBL" id="SWLE01000004">
    <property type="protein sequence ID" value="TNN00212.1"/>
    <property type="molecule type" value="Genomic_DNA"/>
</dbReference>
<dbReference type="Pfam" id="PF13895">
    <property type="entry name" value="Ig_2"/>
    <property type="match status" value="1"/>
</dbReference>
<dbReference type="InterPro" id="IPR003599">
    <property type="entry name" value="Ig_sub"/>
</dbReference>
<comment type="caution">
    <text evidence="10">The sequence shown here is derived from an EMBL/GenBank/DDBJ whole genome shotgun (WGS) entry which is preliminary data.</text>
</comment>
<evidence type="ECO:0000256" key="3">
    <source>
        <dbReference type="ARBA" id="ARBA00023027"/>
    </source>
</evidence>
<dbReference type="AlphaFoldDB" id="A0A4Z2C7M5"/>
<dbReference type="PANTHER" id="PTHR11890">
    <property type="entry name" value="INTERLEUKIN-1 RECEPTOR FAMILY MEMBER"/>
    <property type="match status" value="1"/>
</dbReference>
<dbReference type="Proteomes" id="UP000516260">
    <property type="component" value="Chromosome 12"/>
</dbReference>
<evidence type="ECO:0000256" key="7">
    <source>
        <dbReference type="SAM" id="Phobius"/>
    </source>
</evidence>
<dbReference type="InterPro" id="IPR013783">
    <property type="entry name" value="Ig-like_fold"/>
</dbReference>
<accession>A0A4Z2C7M5</accession>
<dbReference type="GO" id="GO:0007165">
    <property type="term" value="P:signal transduction"/>
    <property type="evidence" value="ECO:0007669"/>
    <property type="project" value="InterPro"/>
</dbReference>
<evidence type="ECO:0000256" key="4">
    <source>
        <dbReference type="ARBA" id="ARBA00023157"/>
    </source>
</evidence>
<organism evidence="10 11">
    <name type="scientific">Takifugu bimaculatus</name>
    <dbReference type="NCBI Taxonomy" id="433685"/>
    <lineage>
        <taxon>Eukaryota</taxon>
        <taxon>Metazoa</taxon>
        <taxon>Chordata</taxon>
        <taxon>Craniata</taxon>
        <taxon>Vertebrata</taxon>
        <taxon>Euteleostomi</taxon>
        <taxon>Actinopterygii</taxon>
        <taxon>Neopterygii</taxon>
        <taxon>Teleostei</taxon>
        <taxon>Neoteleostei</taxon>
        <taxon>Acanthomorphata</taxon>
        <taxon>Eupercaria</taxon>
        <taxon>Tetraodontiformes</taxon>
        <taxon>Tetradontoidea</taxon>
        <taxon>Tetraodontidae</taxon>
        <taxon>Takifugu</taxon>
    </lineage>
</organism>
<name>A0A4Z2C7M5_9TELE</name>
<keyword evidence="2" id="KW-0378">Hydrolase</keyword>
<feature type="transmembrane region" description="Helical" evidence="7">
    <location>
        <begin position="285"/>
        <end position="305"/>
    </location>
</feature>
<feature type="domain" description="TIR" evidence="8">
    <location>
        <begin position="329"/>
        <end position="474"/>
    </location>
</feature>
<evidence type="ECO:0000256" key="2">
    <source>
        <dbReference type="ARBA" id="ARBA00022801"/>
    </source>
</evidence>
<keyword evidence="4" id="KW-1015">Disulfide bond</keyword>
<dbReference type="Gene3D" id="2.60.40.10">
    <property type="entry name" value="Immunoglobulins"/>
    <property type="match status" value="2"/>
</dbReference>
<keyword evidence="5" id="KW-0325">Glycoprotein</keyword>
<dbReference type="SUPFAM" id="SSF52200">
    <property type="entry name" value="Toll/Interleukin receptor TIR domain"/>
    <property type="match status" value="1"/>
</dbReference>
<dbReference type="InterPro" id="IPR007110">
    <property type="entry name" value="Ig-like_dom"/>
</dbReference>
<keyword evidence="7" id="KW-0472">Membrane</keyword>